<evidence type="ECO:0000256" key="3">
    <source>
        <dbReference type="ARBA" id="ARBA00023125"/>
    </source>
</evidence>
<feature type="domain" description="HTH tetR-type" evidence="6">
    <location>
        <begin position="25"/>
        <end position="85"/>
    </location>
</feature>
<evidence type="ECO:0000256" key="4">
    <source>
        <dbReference type="ARBA" id="ARBA00023163"/>
    </source>
</evidence>
<organism evidence="7 8">
    <name type="scientific">Mycobacterium aquaticum</name>
    <dbReference type="NCBI Taxonomy" id="1927124"/>
    <lineage>
        <taxon>Bacteria</taxon>
        <taxon>Bacillati</taxon>
        <taxon>Actinomycetota</taxon>
        <taxon>Actinomycetes</taxon>
        <taxon>Mycobacteriales</taxon>
        <taxon>Mycobacteriaceae</taxon>
        <taxon>Mycobacterium</taxon>
    </lineage>
</organism>
<keyword evidence="2" id="KW-0805">Transcription regulation</keyword>
<dbReference type="InterPro" id="IPR009057">
    <property type="entry name" value="Homeodomain-like_sf"/>
</dbReference>
<dbReference type="GO" id="GO:0046677">
    <property type="term" value="P:response to antibiotic"/>
    <property type="evidence" value="ECO:0007669"/>
    <property type="project" value="InterPro"/>
</dbReference>
<evidence type="ECO:0000259" key="6">
    <source>
        <dbReference type="PROSITE" id="PS50977"/>
    </source>
</evidence>
<dbReference type="EMBL" id="MVHF01000015">
    <property type="protein sequence ID" value="ORA34646.1"/>
    <property type="molecule type" value="Genomic_DNA"/>
</dbReference>
<dbReference type="PANTHER" id="PTHR30055:SF151">
    <property type="entry name" value="TRANSCRIPTIONAL REGULATORY PROTEIN"/>
    <property type="match status" value="1"/>
</dbReference>
<keyword evidence="4" id="KW-0804">Transcription</keyword>
<dbReference type="InterPro" id="IPR036271">
    <property type="entry name" value="Tet_transcr_reg_TetR-rel_C_sf"/>
</dbReference>
<name>A0A1X0AYD6_9MYCO</name>
<dbReference type="AlphaFoldDB" id="A0A1X0AYD6"/>
<evidence type="ECO:0000256" key="5">
    <source>
        <dbReference type="PROSITE-ProRule" id="PRU00335"/>
    </source>
</evidence>
<keyword evidence="8" id="KW-1185">Reference proteome</keyword>
<evidence type="ECO:0000313" key="8">
    <source>
        <dbReference type="Proteomes" id="UP000192448"/>
    </source>
</evidence>
<dbReference type="InterPro" id="IPR050109">
    <property type="entry name" value="HTH-type_TetR-like_transc_reg"/>
</dbReference>
<reference evidence="7 8" key="1">
    <citation type="submission" date="2017-02" db="EMBL/GenBank/DDBJ databases">
        <title>The new phylogeny of genus Mycobacterium.</title>
        <authorList>
            <person name="Tortoli E."/>
            <person name="Trovato A."/>
            <person name="Cirillo D.M."/>
        </authorList>
    </citation>
    <scope>NUCLEOTIDE SEQUENCE [LARGE SCALE GENOMIC DNA]</scope>
    <source>
        <strain evidence="7 8">RW6</strain>
    </source>
</reference>
<dbReference type="GO" id="GO:0000976">
    <property type="term" value="F:transcription cis-regulatory region binding"/>
    <property type="evidence" value="ECO:0007669"/>
    <property type="project" value="TreeGrafter"/>
</dbReference>
<dbReference type="InterPro" id="IPR003012">
    <property type="entry name" value="Tet_transcr_reg_TetR"/>
</dbReference>
<dbReference type="Gene3D" id="1.10.10.60">
    <property type="entry name" value="Homeodomain-like"/>
    <property type="match status" value="1"/>
</dbReference>
<keyword evidence="1" id="KW-0678">Repressor</keyword>
<dbReference type="PRINTS" id="PR00400">
    <property type="entry name" value="TETREPRESSOR"/>
</dbReference>
<dbReference type="OrthoDB" id="3214072at2"/>
<comment type="caution">
    <text evidence="7">The sequence shown here is derived from an EMBL/GenBank/DDBJ whole genome shotgun (WGS) entry which is preliminary data.</text>
</comment>
<proteinExistence type="predicted"/>
<dbReference type="PROSITE" id="PS50977">
    <property type="entry name" value="HTH_TETR_2"/>
    <property type="match status" value="1"/>
</dbReference>
<evidence type="ECO:0000256" key="1">
    <source>
        <dbReference type="ARBA" id="ARBA00022491"/>
    </source>
</evidence>
<dbReference type="Gene3D" id="1.10.357.10">
    <property type="entry name" value="Tetracycline Repressor, domain 2"/>
    <property type="match status" value="1"/>
</dbReference>
<dbReference type="SUPFAM" id="SSF46689">
    <property type="entry name" value="Homeodomain-like"/>
    <property type="match status" value="1"/>
</dbReference>
<evidence type="ECO:0000256" key="2">
    <source>
        <dbReference type="ARBA" id="ARBA00023015"/>
    </source>
</evidence>
<dbReference type="GO" id="GO:0003700">
    <property type="term" value="F:DNA-binding transcription factor activity"/>
    <property type="evidence" value="ECO:0007669"/>
    <property type="project" value="TreeGrafter"/>
</dbReference>
<dbReference type="STRING" id="1927124.BST13_16690"/>
<keyword evidence="3 5" id="KW-0238">DNA-binding</keyword>
<dbReference type="GO" id="GO:0045892">
    <property type="term" value="P:negative regulation of DNA-templated transcription"/>
    <property type="evidence" value="ECO:0007669"/>
    <property type="project" value="InterPro"/>
</dbReference>
<feature type="DNA-binding region" description="H-T-H motif" evidence="5">
    <location>
        <begin position="48"/>
        <end position="67"/>
    </location>
</feature>
<sequence>MIKNHYPLHLINDQGVKFSRSGGVGLDREQVVAAGLEVLDDIGLDALTMRKVADHLGVQLNTVYWHAASKPALLAAMADLMLAGCADEPLPQQWRDRLRELAHRYRNAMLAHRDGARVVAGTFPVESRTLELGDAFVSTLLAGGIEPRTAAWSAWAIAYYTMGITQEQQAYHALGRPVRLADAVSPDRYPALAQVAEFFGAGDFDQRFDFGLDLLIANLRQR</sequence>
<protein>
    <recommendedName>
        <fullName evidence="6">HTH tetR-type domain-containing protein</fullName>
    </recommendedName>
</protein>
<accession>A0A1X0AYD6</accession>
<dbReference type="SUPFAM" id="SSF48498">
    <property type="entry name" value="Tetracyclin repressor-like, C-terminal domain"/>
    <property type="match status" value="1"/>
</dbReference>
<dbReference type="InterPro" id="IPR001647">
    <property type="entry name" value="HTH_TetR"/>
</dbReference>
<dbReference type="PANTHER" id="PTHR30055">
    <property type="entry name" value="HTH-TYPE TRANSCRIPTIONAL REGULATOR RUTR"/>
    <property type="match status" value="1"/>
</dbReference>
<dbReference type="Pfam" id="PF02909">
    <property type="entry name" value="TetR_C_1"/>
    <property type="match status" value="1"/>
</dbReference>
<gene>
    <name evidence="7" type="ORF">BST13_16690</name>
</gene>
<dbReference type="InterPro" id="IPR004111">
    <property type="entry name" value="Repressor_TetR_C"/>
</dbReference>
<evidence type="ECO:0000313" key="7">
    <source>
        <dbReference type="EMBL" id="ORA34646.1"/>
    </source>
</evidence>
<dbReference type="Proteomes" id="UP000192448">
    <property type="component" value="Unassembled WGS sequence"/>
</dbReference>
<dbReference type="Pfam" id="PF00440">
    <property type="entry name" value="TetR_N"/>
    <property type="match status" value="1"/>
</dbReference>